<dbReference type="InterPro" id="IPR028976">
    <property type="entry name" value="CheC-like_sf"/>
</dbReference>
<name>A0A3Q9BK60_9LACT</name>
<evidence type="ECO:0000256" key="1">
    <source>
        <dbReference type="ARBA" id="ARBA00022500"/>
    </source>
</evidence>
<dbReference type="KEGG" id="jeh:EJN90_06150"/>
<dbReference type="Pfam" id="PF04509">
    <property type="entry name" value="CheC"/>
    <property type="match status" value="1"/>
</dbReference>
<dbReference type="RefSeq" id="WP_126109489.1">
    <property type="nucleotide sequence ID" value="NZ_CP034465.1"/>
</dbReference>
<proteinExistence type="predicted"/>
<protein>
    <submittedName>
        <fullName evidence="5">Chemotaxis protein CheC</fullName>
    </submittedName>
</protein>
<dbReference type="InterPro" id="IPR028051">
    <property type="entry name" value="CheX-like_dom"/>
</dbReference>
<dbReference type="EMBL" id="CP034465">
    <property type="protein sequence ID" value="AZP04256.1"/>
    <property type="molecule type" value="Genomic_DNA"/>
</dbReference>
<evidence type="ECO:0000256" key="2">
    <source>
        <dbReference type="ARBA" id="ARBA00022801"/>
    </source>
</evidence>
<dbReference type="Gene3D" id="3.40.1550.10">
    <property type="entry name" value="CheC-like"/>
    <property type="match status" value="1"/>
</dbReference>
<dbReference type="GO" id="GO:0016787">
    <property type="term" value="F:hydrolase activity"/>
    <property type="evidence" value="ECO:0007669"/>
    <property type="project" value="UniProtKB-KW"/>
</dbReference>
<dbReference type="SUPFAM" id="SSF103039">
    <property type="entry name" value="CheC-like"/>
    <property type="match status" value="1"/>
</dbReference>
<feature type="domain" description="CheC-like protein" evidence="3">
    <location>
        <begin position="9"/>
        <end position="43"/>
    </location>
</feature>
<reference evidence="6" key="1">
    <citation type="submission" date="2018-12" db="EMBL/GenBank/DDBJ databases">
        <title>Complete genome sequencing of Jeotgalibaca sp. H21T32.</title>
        <authorList>
            <person name="Bae J.-W."/>
            <person name="Lee S.-Y."/>
        </authorList>
    </citation>
    <scope>NUCLEOTIDE SEQUENCE [LARGE SCALE GENOMIC DNA]</scope>
    <source>
        <strain evidence="6">H21T32</strain>
    </source>
</reference>
<evidence type="ECO:0000313" key="6">
    <source>
        <dbReference type="Proteomes" id="UP000273326"/>
    </source>
</evidence>
<dbReference type="OrthoDB" id="9812187at2"/>
<dbReference type="Pfam" id="PF13690">
    <property type="entry name" value="CheX"/>
    <property type="match status" value="1"/>
</dbReference>
<organism evidence="5 6">
    <name type="scientific">Jeotgalibaca ciconiae</name>
    <dbReference type="NCBI Taxonomy" id="2496265"/>
    <lineage>
        <taxon>Bacteria</taxon>
        <taxon>Bacillati</taxon>
        <taxon>Bacillota</taxon>
        <taxon>Bacilli</taxon>
        <taxon>Lactobacillales</taxon>
        <taxon>Carnobacteriaceae</taxon>
        <taxon>Jeotgalibaca</taxon>
    </lineage>
</organism>
<sequence>MTEKYTANQLDILKEVINIGGGNAATSLSKLLDKKVNMKVPTIQEMSYDVVFEKIMPADTIVKAVQIQTSGDMAGMFLFVLNEFGFNDITTELLRGYEESQEIAESAVCELVNILVNNFVNAIAKFLELDIQTDVPYIMEDMFGSLLTSAYLEEFQYDENLWVFKNEYWIEDNKWESSLYFVPQDEILENIISKIK</sequence>
<dbReference type="GO" id="GO:0006935">
    <property type="term" value="P:chemotaxis"/>
    <property type="evidence" value="ECO:0007669"/>
    <property type="project" value="UniProtKB-KW"/>
</dbReference>
<dbReference type="InterPro" id="IPR007597">
    <property type="entry name" value="CheC"/>
</dbReference>
<keyword evidence="1" id="KW-0145">Chemotaxis</keyword>
<evidence type="ECO:0000313" key="5">
    <source>
        <dbReference type="EMBL" id="AZP04256.1"/>
    </source>
</evidence>
<evidence type="ECO:0000259" key="4">
    <source>
        <dbReference type="Pfam" id="PF13690"/>
    </source>
</evidence>
<dbReference type="Proteomes" id="UP000273326">
    <property type="component" value="Chromosome"/>
</dbReference>
<dbReference type="AlphaFoldDB" id="A0A3Q9BK60"/>
<dbReference type="PANTHER" id="PTHR43693">
    <property type="entry name" value="PROTEIN PHOSPHATASE CHEZ"/>
    <property type="match status" value="1"/>
</dbReference>
<dbReference type="CDD" id="cd17909">
    <property type="entry name" value="CheC_ClassI"/>
    <property type="match status" value="1"/>
</dbReference>
<keyword evidence="2" id="KW-0378">Hydrolase</keyword>
<dbReference type="PANTHER" id="PTHR43693:SF1">
    <property type="entry name" value="PROTEIN PHOSPHATASE CHEZ"/>
    <property type="match status" value="1"/>
</dbReference>
<accession>A0A3Q9BK60</accession>
<keyword evidence="6" id="KW-1185">Reference proteome</keyword>
<dbReference type="InterPro" id="IPR050992">
    <property type="entry name" value="CheZ_family_phosphatases"/>
</dbReference>
<evidence type="ECO:0000259" key="3">
    <source>
        <dbReference type="Pfam" id="PF04509"/>
    </source>
</evidence>
<gene>
    <name evidence="5" type="ORF">EJN90_06150</name>
</gene>
<feature type="domain" description="Chemotaxis phosphatase CheX-like" evidence="4">
    <location>
        <begin position="65"/>
        <end position="141"/>
    </location>
</feature>